<gene>
    <name evidence="2" type="ORF">TGEB3V08_LOCUS10271</name>
</gene>
<feature type="region of interest" description="Disordered" evidence="1">
    <location>
        <begin position="308"/>
        <end position="357"/>
    </location>
</feature>
<reference evidence="2" key="1">
    <citation type="submission" date="2020-11" db="EMBL/GenBank/DDBJ databases">
        <authorList>
            <person name="Tran Van P."/>
        </authorList>
    </citation>
    <scope>NUCLEOTIDE SEQUENCE</scope>
</reference>
<accession>A0A7R9K7F5</accession>
<feature type="compositionally biased region" description="Basic and acidic residues" evidence="1">
    <location>
        <begin position="311"/>
        <end position="323"/>
    </location>
</feature>
<protein>
    <submittedName>
        <fullName evidence="2">Uncharacterized protein</fullName>
    </submittedName>
</protein>
<sequence length="382" mass="42124">MVGQVTHDLDQLLDNLTHRRTKGQTDDTRGVTGLPLVTISLAYVLKDYVEEVSSSKEVNEEEGPPDECKGGGVLDFIGIVALFGVLFGSLLDEDEEGRSEPCPHIRKRMLKSEDDISQGSLWRKMSRSVSDTTLRHPRPNLSLPLPSVTSLMQFKKELSFSRRNSRVAHRKSLITTTSPTLPRCHSPISGSPLESPRMSPSQHFAFVPVKRSEERLVGRNEKRLLVFWSPAEGAPLGCHRWKSLMYRGATVPAGWRRVMDGGTNPAARAAPVLGDKFVVGLEWSDFQIVGVLPSTAGDSRAKVRARMQPSRQKEDSCKVGEIREEQEEVEDSNGLVESRRSEISGRVPPQVADRGMPASVGACADLGIQMRRGIQRGRVPGA</sequence>
<name>A0A7R9K7F5_TIMGE</name>
<dbReference type="EMBL" id="OE845646">
    <property type="protein sequence ID" value="CAD7607926.1"/>
    <property type="molecule type" value="Genomic_DNA"/>
</dbReference>
<dbReference type="AlphaFoldDB" id="A0A7R9K7F5"/>
<evidence type="ECO:0000313" key="2">
    <source>
        <dbReference type="EMBL" id="CAD7607926.1"/>
    </source>
</evidence>
<organism evidence="2">
    <name type="scientific">Timema genevievae</name>
    <name type="common">Walking stick</name>
    <dbReference type="NCBI Taxonomy" id="629358"/>
    <lineage>
        <taxon>Eukaryota</taxon>
        <taxon>Metazoa</taxon>
        <taxon>Ecdysozoa</taxon>
        <taxon>Arthropoda</taxon>
        <taxon>Hexapoda</taxon>
        <taxon>Insecta</taxon>
        <taxon>Pterygota</taxon>
        <taxon>Neoptera</taxon>
        <taxon>Polyneoptera</taxon>
        <taxon>Phasmatodea</taxon>
        <taxon>Timematodea</taxon>
        <taxon>Timematoidea</taxon>
        <taxon>Timematidae</taxon>
        <taxon>Timema</taxon>
    </lineage>
</organism>
<proteinExistence type="predicted"/>
<evidence type="ECO:0000256" key="1">
    <source>
        <dbReference type="SAM" id="MobiDB-lite"/>
    </source>
</evidence>